<name>A0A071MXP5_9BURK</name>
<accession>A0A071MXP5</accession>
<dbReference type="EMBL" id="JJOA01000001">
    <property type="protein sequence ID" value="KEA61221.1"/>
    <property type="molecule type" value="Genomic_DNA"/>
</dbReference>
<sequence>MFWMENSPLDPVEIRYEAAKHAPADAIRTVTGRVRRHAIHQTNRTIWHARMPVSQEDAGWDIGFR</sequence>
<dbReference type="AlphaFoldDB" id="A0A071MXP5"/>
<evidence type="ECO:0000313" key="1">
    <source>
        <dbReference type="EMBL" id="KEA61221.1"/>
    </source>
</evidence>
<organism evidence="1">
    <name type="scientific">Burkholderia cenocepacia</name>
    <dbReference type="NCBI Taxonomy" id="95486"/>
    <lineage>
        <taxon>Bacteria</taxon>
        <taxon>Pseudomonadati</taxon>
        <taxon>Pseudomonadota</taxon>
        <taxon>Betaproteobacteria</taxon>
        <taxon>Burkholderiales</taxon>
        <taxon>Burkholderiaceae</taxon>
        <taxon>Burkholderia</taxon>
        <taxon>Burkholderia cepacia complex</taxon>
    </lineage>
</organism>
<protein>
    <submittedName>
        <fullName evidence="1">Uncharacterized protein</fullName>
    </submittedName>
</protein>
<reference evidence="1" key="1">
    <citation type="submission" date="2014-04" db="EMBL/GenBank/DDBJ databases">
        <title>In planta biocontrol of soil-borne Fusarium wilt of banana through a plant endophytic bacterium, Burkholderia cenocepacia 869T2.</title>
        <authorList>
            <person name="Ho Y.-N."/>
            <person name="Chiang H.-M."/>
            <person name="Chao C.-P."/>
            <person name="Su C.-C."/>
            <person name="Hsu H.-F."/>
            <person name="Guo C.-T."/>
            <person name="Hsieh J.-L."/>
            <person name="Huang C.-C."/>
        </authorList>
    </citation>
    <scope>NUCLEOTIDE SEQUENCE [LARGE SCALE GENOMIC DNA]</scope>
    <source>
        <strain evidence="1">869T2</strain>
    </source>
</reference>
<gene>
    <name evidence="1" type="ORF">DT99_00075</name>
</gene>
<comment type="caution">
    <text evidence="1">The sequence shown here is derived from an EMBL/GenBank/DDBJ whole genome shotgun (WGS) entry which is preliminary data.</text>
</comment>
<proteinExistence type="predicted"/>